<reference evidence="1" key="1">
    <citation type="submission" date="2022-10" db="EMBL/GenBank/DDBJ databases">
        <title>The complete genomes of actinobacterial strains from the NBC collection.</title>
        <authorList>
            <person name="Joergensen T.S."/>
            <person name="Alvarez Arevalo M."/>
            <person name="Sterndorff E.B."/>
            <person name="Faurdal D."/>
            <person name="Vuksanovic O."/>
            <person name="Mourched A.-S."/>
            <person name="Charusanti P."/>
            <person name="Shaw S."/>
            <person name="Blin K."/>
            <person name="Weber T."/>
        </authorList>
    </citation>
    <scope>NUCLEOTIDE SEQUENCE</scope>
    <source>
        <strain evidence="1">NBC 01771</strain>
    </source>
</reference>
<evidence type="ECO:0000313" key="1">
    <source>
        <dbReference type="EMBL" id="WSB95595.1"/>
    </source>
</evidence>
<proteinExistence type="predicted"/>
<dbReference type="Proteomes" id="UP001348369">
    <property type="component" value="Chromosome"/>
</dbReference>
<gene>
    <name evidence="1" type="ORF">OG835_00060</name>
</gene>
<protein>
    <submittedName>
        <fullName evidence="1">MFS transporter</fullName>
    </submittedName>
</protein>
<sequence>MGEIALPTFLLIEQGTAVMGLFLAGVSLSNLLALPFAGKLADRLPRGALIRAGYILSAIAPLLLLWSDSTTAVVAAAVTMGGGWALGTPASRAGLADLVGLPNLARAQGSVSALQNVIGIAAPGLGGAAIVWWTADGLLSVQAAASLLAAVATPGLPNARKADHDDAVDRNARKQLRGVFRPMWLRAGLAQTALQVLLGFAPGLVLMRIVATDRYGSEGLGLVLSAGAGAALVGSVVAALVKPRRPGLWANLGFVSYVPVFAVLAIDVPLPLFMAAVLLGGVGISLHGVWWYVALNVASPPQTRGRVHAVDATVTKVLEPVGMGAAAPVSAIVGVPALAGVGATVFLLAPLLALLVPGFMTYGKTGSVTRPDPPPPAGGTDRA</sequence>
<dbReference type="EMBL" id="CP109109">
    <property type="protein sequence ID" value="WSB95595.1"/>
    <property type="molecule type" value="Genomic_DNA"/>
</dbReference>
<name>A0ACD4ZBW5_9ACTN</name>
<organism evidence="1 2">
    <name type="scientific">Streptomyces scopuliridis</name>
    <dbReference type="NCBI Taxonomy" id="452529"/>
    <lineage>
        <taxon>Bacteria</taxon>
        <taxon>Bacillati</taxon>
        <taxon>Actinomycetota</taxon>
        <taxon>Actinomycetes</taxon>
        <taxon>Kitasatosporales</taxon>
        <taxon>Streptomycetaceae</taxon>
        <taxon>Streptomyces</taxon>
    </lineage>
</organism>
<keyword evidence="2" id="KW-1185">Reference proteome</keyword>
<evidence type="ECO:0000313" key="2">
    <source>
        <dbReference type="Proteomes" id="UP001348369"/>
    </source>
</evidence>
<accession>A0ACD4ZBW5</accession>